<organism evidence="2 3">
    <name type="scientific">Blattamonas nauphoetae</name>
    <dbReference type="NCBI Taxonomy" id="2049346"/>
    <lineage>
        <taxon>Eukaryota</taxon>
        <taxon>Metamonada</taxon>
        <taxon>Preaxostyla</taxon>
        <taxon>Oxymonadida</taxon>
        <taxon>Blattamonas</taxon>
    </lineage>
</organism>
<evidence type="ECO:0000256" key="1">
    <source>
        <dbReference type="SAM" id="MobiDB-lite"/>
    </source>
</evidence>
<protein>
    <submittedName>
        <fullName evidence="2">Uncharacterized protein</fullName>
    </submittedName>
</protein>
<accession>A0ABQ9WYI7</accession>
<gene>
    <name evidence="2" type="ORF">BLNAU_20488</name>
</gene>
<reference evidence="2 3" key="1">
    <citation type="journal article" date="2022" name="bioRxiv">
        <title>Genomics of Preaxostyla Flagellates Illuminates Evolutionary Transitions and the Path Towards Mitochondrial Loss.</title>
        <authorList>
            <person name="Novak L.V.F."/>
            <person name="Treitli S.C."/>
            <person name="Pyrih J."/>
            <person name="Halakuc P."/>
            <person name="Pipaliya S.V."/>
            <person name="Vacek V."/>
            <person name="Brzon O."/>
            <person name="Soukal P."/>
            <person name="Eme L."/>
            <person name="Dacks J.B."/>
            <person name="Karnkowska A."/>
            <person name="Elias M."/>
            <person name="Hampl V."/>
        </authorList>
    </citation>
    <scope>NUCLEOTIDE SEQUENCE [LARGE SCALE GENOMIC DNA]</scope>
    <source>
        <strain evidence="2">NAU3</strain>
        <tissue evidence="2">Gut</tissue>
    </source>
</reference>
<dbReference type="Proteomes" id="UP001281761">
    <property type="component" value="Unassembled WGS sequence"/>
</dbReference>
<evidence type="ECO:0000313" key="2">
    <source>
        <dbReference type="EMBL" id="KAK2944581.1"/>
    </source>
</evidence>
<dbReference type="EMBL" id="JARBJD010000292">
    <property type="protein sequence ID" value="KAK2944581.1"/>
    <property type="molecule type" value="Genomic_DNA"/>
</dbReference>
<evidence type="ECO:0000313" key="3">
    <source>
        <dbReference type="Proteomes" id="UP001281761"/>
    </source>
</evidence>
<sequence>MDSSALLFVSRRRVQPKSTSHFSTPKRITFTPRTSRQTNSHRRQQNEQRRVSDFRSELPDDERRQPLLATPELKAQVVIQPNNTPIPLIGQAQDRPPLPPFTSQSRQNNGQLNESAEGSDPLTTQLTVAPDDPISQSNEQKPEDNGLLPTPLQQFEINRPSPVNSSLSAEQLSSTEACSCPQTPISVFEAFRDQFGLPLNDLDTEWSSTDTDPSNCCSESDETIVPAFTSICRHTHRRRFSWPLCGSPPSEKERACFRSVIVQQFNVFDTSESRSDNE</sequence>
<proteinExistence type="predicted"/>
<keyword evidence="3" id="KW-1185">Reference proteome</keyword>
<comment type="caution">
    <text evidence="2">The sequence shown here is derived from an EMBL/GenBank/DDBJ whole genome shotgun (WGS) entry which is preliminary data.</text>
</comment>
<feature type="compositionally biased region" description="Polar residues" evidence="1">
    <location>
        <begin position="101"/>
        <end position="127"/>
    </location>
</feature>
<feature type="region of interest" description="Disordered" evidence="1">
    <location>
        <begin position="1"/>
        <end position="151"/>
    </location>
</feature>
<name>A0ABQ9WYI7_9EUKA</name>
<feature type="compositionally biased region" description="Basic and acidic residues" evidence="1">
    <location>
        <begin position="44"/>
        <end position="65"/>
    </location>
</feature>